<reference evidence="3" key="1">
    <citation type="submission" date="2021-03" db="EMBL/GenBank/DDBJ databases">
        <authorList>
            <person name="Tagirdzhanova G."/>
        </authorList>
    </citation>
    <scope>NUCLEOTIDE SEQUENCE</scope>
</reference>
<dbReference type="CDD" id="cd20273">
    <property type="entry name" value="Complex1_LYR_unchar"/>
    <property type="match status" value="1"/>
</dbReference>
<dbReference type="InterPro" id="IPR046896">
    <property type="entry name" value="Cup1-like_N"/>
</dbReference>
<evidence type="ECO:0000259" key="2">
    <source>
        <dbReference type="Pfam" id="PF20263"/>
    </source>
</evidence>
<keyword evidence="4" id="KW-1185">Reference proteome</keyword>
<dbReference type="AlphaFoldDB" id="A0A8H3FNJ1"/>
<evidence type="ECO:0000313" key="4">
    <source>
        <dbReference type="Proteomes" id="UP000664521"/>
    </source>
</evidence>
<proteinExistence type="predicted"/>
<feature type="domain" description="LYR motif-containing protein Cup1-like N-terminal" evidence="2">
    <location>
        <begin position="9"/>
        <end position="134"/>
    </location>
</feature>
<evidence type="ECO:0000313" key="3">
    <source>
        <dbReference type="EMBL" id="CAF9927871.1"/>
    </source>
</evidence>
<dbReference type="OrthoDB" id="5521299at2759"/>
<feature type="region of interest" description="Disordered" evidence="1">
    <location>
        <begin position="276"/>
        <end position="297"/>
    </location>
</feature>
<organism evidence="3 4">
    <name type="scientific">Heterodermia speciosa</name>
    <dbReference type="NCBI Taxonomy" id="116794"/>
    <lineage>
        <taxon>Eukaryota</taxon>
        <taxon>Fungi</taxon>
        <taxon>Dikarya</taxon>
        <taxon>Ascomycota</taxon>
        <taxon>Pezizomycotina</taxon>
        <taxon>Lecanoromycetes</taxon>
        <taxon>OSLEUM clade</taxon>
        <taxon>Lecanoromycetidae</taxon>
        <taxon>Caliciales</taxon>
        <taxon>Physciaceae</taxon>
        <taxon>Heterodermia</taxon>
    </lineage>
</organism>
<feature type="region of interest" description="Disordered" evidence="1">
    <location>
        <begin position="161"/>
        <end position="182"/>
    </location>
</feature>
<protein>
    <recommendedName>
        <fullName evidence="2">LYR motif-containing protein Cup1-like N-terminal domain-containing protein</fullName>
    </recommendedName>
</protein>
<feature type="compositionally biased region" description="Low complexity" evidence="1">
    <location>
        <begin position="161"/>
        <end position="174"/>
    </location>
</feature>
<name>A0A8H3FNJ1_9LECA</name>
<dbReference type="Pfam" id="PF20263">
    <property type="entry name" value="LYRM2-like"/>
    <property type="match status" value="1"/>
</dbReference>
<sequence length="391" mass="44442">MSSRTLHLCRALHREASYLPDPASRAFAHRQITNRFHRNRSEPIAKSRRRLDEEYDSILAGADRTDSTPAKRPKEIKRQLRDAEMETKRTTALIAEGRRQLQILKTANSGASAMLAKVLEQTYGRRGKRRHELLRELAPPVQSPTNNSDLRQLSVALDAEFSSSKTETTNNEGTKGNGTKGALEKLPLFSDKFVALLKSQMQQKQDHFPKALPRSSAPSIPDKDSWGRMLPVRRIKNLTKEWYANTLDRLMPPLPEAEWTHLGELAAGQAYWAGPPKKRARGTTSGGSEPQEYEPVGWSWPETDVQRARIEHLRARNAHHLTPRYMRHMWARVFAQCPVMMWDAERAKWNVKWGKVDNGIVLSLDQPDLGFSPFEGVDEKGKVLEEDQSAS</sequence>
<comment type="caution">
    <text evidence="3">The sequence shown here is derived from an EMBL/GenBank/DDBJ whole genome shotgun (WGS) entry which is preliminary data.</text>
</comment>
<feature type="region of interest" description="Disordered" evidence="1">
    <location>
        <begin position="204"/>
        <end position="223"/>
    </location>
</feature>
<accession>A0A8H3FNJ1</accession>
<dbReference type="EMBL" id="CAJPDS010000046">
    <property type="protein sequence ID" value="CAF9927871.1"/>
    <property type="molecule type" value="Genomic_DNA"/>
</dbReference>
<evidence type="ECO:0000256" key="1">
    <source>
        <dbReference type="SAM" id="MobiDB-lite"/>
    </source>
</evidence>
<gene>
    <name evidence="3" type="ORF">HETSPECPRED_006691</name>
</gene>
<dbReference type="Proteomes" id="UP000664521">
    <property type="component" value="Unassembled WGS sequence"/>
</dbReference>